<sequence length="421" mass="47903">MIITRAILKVFSDETGLPQTLWRLVASDLCGCIASVPPSSALVPLIRGINPDILWGDILRYNFEEVLGIGKVVIWLKDIHPAPEDVIHRWQSYHFVVLLELSYFRLMDQYWRLIGPVSKIQLHQIFSLSAQMLRVLQAKMSRFLPLPLATYRQLVVQSPKVVRIFQARWLLDGYGYQNLVLNSLYRVRLLLGESWDNIMGAVVGLRSIIGELEGTENPLQVRAATTITLLALSLELFPGSAHNLLGELARGYVRLLEFVADSGGHSQFEVHVNDIAWGRLIRCSPYPNPPLLCTLDEFTPVWDHFNSSEWPLRLLPVEFHDVIQWLKAHPYPPVVLIARWEGYLVESWNRWKQTGAPMSTDLESGWQSFKFRQPGAGPLSADFDERTVICSYELALESLVEGPLERSSSESESEPNDDLYD</sequence>
<dbReference type="Proteomes" id="UP001218188">
    <property type="component" value="Unassembled WGS sequence"/>
</dbReference>
<evidence type="ECO:0000313" key="1">
    <source>
        <dbReference type="EMBL" id="KAJ7032968.1"/>
    </source>
</evidence>
<proteinExistence type="predicted"/>
<gene>
    <name evidence="1" type="ORF">C8F04DRAFT_1105562</name>
</gene>
<keyword evidence="2" id="KW-1185">Reference proteome</keyword>
<evidence type="ECO:0000313" key="2">
    <source>
        <dbReference type="Proteomes" id="UP001218188"/>
    </source>
</evidence>
<name>A0AAD6SSA0_9AGAR</name>
<reference evidence="1" key="1">
    <citation type="submission" date="2023-03" db="EMBL/GenBank/DDBJ databases">
        <title>Massive genome expansion in bonnet fungi (Mycena s.s.) driven by repeated elements and novel gene families across ecological guilds.</title>
        <authorList>
            <consortium name="Lawrence Berkeley National Laboratory"/>
            <person name="Harder C.B."/>
            <person name="Miyauchi S."/>
            <person name="Viragh M."/>
            <person name="Kuo A."/>
            <person name="Thoen E."/>
            <person name="Andreopoulos B."/>
            <person name="Lu D."/>
            <person name="Skrede I."/>
            <person name="Drula E."/>
            <person name="Henrissat B."/>
            <person name="Morin E."/>
            <person name="Kohler A."/>
            <person name="Barry K."/>
            <person name="LaButti K."/>
            <person name="Morin E."/>
            <person name="Salamov A."/>
            <person name="Lipzen A."/>
            <person name="Mereny Z."/>
            <person name="Hegedus B."/>
            <person name="Baldrian P."/>
            <person name="Stursova M."/>
            <person name="Weitz H."/>
            <person name="Taylor A."/>
            <person name="Grigoriev I.V."/>
            <person name="Nagy L.G."/>
            <person name="Martin F."/>
            <person name="Kauserud H."/>
        </authorList>
    </citation>
    <scope>NUCLEOTIDE SEQUENCE</scope>
    <source>
        <strain evidence="1">CBHHK200</strain>
    </source>
</reference>
<dbReference type="EMBL" id="JARJCM010000068">
    <property type="protein sequence ID" value="KAJ7032968.1"/>
    <property type="molecule type" value="Genomic_DNA"/>
</dbReference>
<accession>A0AAD6SSA0</accession>
<protein>
    <submittedName>
        <fullName evidence="1">Uncharacterized protein</fullName>
    </submittedName>
</protein>
<comment type="caution">
    <text evidence="1">The sequence shown here is derived from an EMBL/GenBank/DDBJ whole genome shotgun (WGS) entry which is preliminary data.</text>
</comment>
<organism evidence="1 2">
    <name type="scientific">Mycena alexandri</name>
    <dbReference type="NCBI Taxonomy" id="1745969"/>
    <lineage>
        <taxon>Eukaryota</taxon>
        <taxon>Fungi</taxon>
        <taxon>Dikarya</taxon>
        <taxon>Basidiomycota</taxon>
        <taxon>Agaricomycotina</taxon>
        <taxon>Agaricomycetes</taxon>
        <taxon>Agaricomycetidae</taxon>
        <taxon>Agaricales</taxon>
        <taxon>Marasmiineae</taxon>
        <taxon>Mycenaceae</taxon>
        <taxon>Mycena</taxon>
    </lineage>
</organism>
<dbReference type="AlphaFoldDB" id="A0AAD6SSA0"/>